<dbReference type="PANTHER" id="PTHR35525">
    <property type="entry name" value="BLL6575 PROTEIN"/>
    <property type="match status" value="1"/>
</dbReference>
<dbReference type="InterPro" id="IPR010852">
    <property type="entry name" value="ABATE"/>
</dbReference>
<evidence type="ECO:0000313" key="3">
    <source>
        <dbReference type="Proteomes" id="UP000280008"/>
    </source>
</evidence>
<dbReference type="Gene3D" id="1.10.3300.10">
    <property type="entry name" value="Jann2411-like domain"/>
    <property type="match status" value="1"/>
</dbReference>
<proteinExistence type="predicted"/>
<sequence>MATFPPPAPGESDSIALALVNTLVVGARGAVDFVADAAAWREWATEHALPVGDSDPAPGPRITDLRAAVRAALEAGPSRLPQEAVRRINDAAARVPVVPALVVAGVADPALVDGHGHRTRHGDPHAPAIARLVPHRAGAPGARGRGADGRGADARGARARVDDAAAALARDAIALLASPAALRVRECAAPDCSRLFRQDHARRIWCSTACGDRVRVARHAARSRG</sequence>
<evidence type="ECO:0000313" key="2">
    <source>
        <dbReference type="EMBL" id="RKR73523.1"/>
    </source>
</evidence>
<dbReference type="Pfam" id="PF11706">
    <property type="entry name" value="zf-CGNR"/>
    <property type="match status" value="1"/>
</dbReference>
<dbReference type="PANTHER" id="PTHR35525:SF3">
    <property type="entry name" value="BLL6575 PROTEIN"/>
    <property type="match status" value="1"/>
</dbReference>
<keyword evidence="3" id="KW-1185">Reference proteome</keyword>
<name>A0A495IBY7_9MICO</name>
<organism evidence="2 3">
    <name type="scientific">Frondihabitans australicus</name>
    <dbReference type="NCBI Taxonomy" id="386892"/>
    <lineage>
        <taxon>Bacteria</taxon>
        <taxon>Bacillati</taxon>
        <taxon>Actinomycetota</taxon>
        <taxon>Actinomycetes</taxon>
        <taxon>Micrococcales</taxon>
        <taxon>Microbacteriaceae</taxon>
        <taxon>Frondihabitans</taxon>
    </lineage>
</organism>
<dbReference type="RefSeq" id="WP_121368378.1">
    <property type="nucleotide sequence ID" value="NZ_RBKS01000001.1"/>
</dbReference>
<dbReference type="InterPro" id="IPR023286">
    <property type="entry name" value="ABATE_dom_sf"/>
</dbReference>
<protein>
    <submittedName>
        <fullName evidence="2">CGNR zinc finger protein</fullName>
    </submittedName>
</protein>
<gene>
    <name evidence="2" type="ORF">C8E83_0616</name>
</gene>
<comment type="caution">
    <text evidence="2">The sequence shown here is derived from an EMBL/GenBank/DDBJ whole genome shotgun (WGS) entry which is preliminary data.</text>
</comment>
<reference evidence="2 3" key="1">
    <citation type="submission" date="2018-10" db="EMBL/GenBank/DDBJ databases">
        <title>Sequencing the genomes of 1000 actinobacteria strains.</title>
        <authorList>
            <person name="Klenk H.-P."/>
        </authorList>
    </citation>
    <scope>NUCLEOTIDE SEQUENCE [LARGE SCALE GENOMIC DNA]</scope>
    <source>
        <strain evidence="2 3">DSM 17894</strain>
    </source>
</reference>
<dbReference type="InterPro" id="IPR021005">
    <property type="entry name" value="Znf_CGNR"/>
</dbReference>
<dbReference type="SUPFAM" id="SSF160904">
    <property type="entry name" value="Jann2411-like"/>
    <property type="match status" value="2"/>
</dbReference>
<dbReference type="EMBL" id="RBKS01000001">
    <property type="protein sequence ID" value="RKR73523.1"/>
    <property type="molecule type" value="Genomic_DNA"/>
</dbReference>
<evidence type="ECO:0000259" key="1">
    <source>
        <dbReference type="Pfam" id="PF11706"/>
    </source>
</evidence>
<dbReference type="OrthoDB" id="3211108at2"/>
<accession>A0A495IBY7</accession>
<dbReference type="AlphaFoldDB" id="A0A495IBY7"/>
<feature type="domain" description="Zinc finger CGNR" evidence="1">
    <location>
        <begin position="183"/>
        <end position="222"/>
    </location>
</feature>
<dbReference type="Proteomes" id="UP000280008">
    <property type="component" value="Unassembled WGS sequence"/>
</dbReference>
<dbReference type="Pfam" id="PF07336">
    <property type="entry name" value="ABATE"/>
    <property type="match status" value="1"/>
</dbReference>